<dbReference type="Gene3D" id="2.120.10.30">
    <property type="entry name" value="TolB, C-terminal domain"/>
    <property type="match status" value="1"/>
</dbReference>
<protein>
    <recommendedName>
        <fullName evidence="2">Strictosidine synthase conserved region domain-containing protein</fullName>
    </recommendedName>
</protein>
<organism evidence="1">
    <name type="scientific">Zea mays</name>
    <name type="common">Maize</name>
    <dbReference type="NCBI Taxonomy" id="4577"/>
    <lineage>
        <taxon>Eukaryota</taxon>
        <taxon>Viridiplantae</taxon>
        <taxon>Streptophyta</taxon>
        <taxon>Embryophyta</taxon>
        <taxon>Tracheophyta</taxon>
        <taxon>Spermatophyta</taxon>
        <taxon>Magnoliopsida</taxon>
        <taxon>Liliopsida</taxon>
        <taxon>Poales</taxon>
        <taxon>Poaceae</taxon>
        <taxon>PACMAD clade</taxon>
        <taxon>Panicoideae</taxon>
        <taxon>Andropogonodae</taxon>
        <taxon>Andropogoneae</taxon>
        <taxon>Tripsacinae</taxon>
        <taxon>Zea</taxon>
    </lineage>
</organism>
<dbReference type="SUPFAM" id="SSF63829">
    <property type="entry name" value="Calcium-dependent phosphotriesterase"/>
    <property type="match status" value="1"/>
</dbReference>
<dbReference type="PaxDb" id="4577-GRMZM2G430601_P01"/>
<dbReference type="InterPro" id="IPR011042">
    <property type="entry name" value="6-blade_b-propeller_TolB-like"/>
</dbReference>
<name>A0A1D6EI85_MAIZE</name>
<dbReference type="EMBL" id="CM007648">
    <property type="protein sequence ID" value="ONM19824.1"/>
    <property type="molecule type" value="Genomic_DNA"/>
</dbReference>
<gene>
    <name evidence="1" type="ORF">ZEAMMB73_Zm00001d004938</name>
</gene>
<dbReference type="STRING" id="4577.A0A1D6EI85"/>
<dbReference type="AlphaFoldDB" id="A0A1D6EI85"/>
<feature type="non-terminal residue" evidence="1">
    <location>
        <position position="101"/>
    </location>
</feature>
<reference evidence="1" key="1">
    <citation type="submission" date="2015-12" db="EMBL/GenBank/DDBJ databases">
        <title>Update maize B73 reference genome by single molecule sequencing technologies.</title>
        <authorList>
            <consortium name="Maize Genome Sequencing Project"/>
            <person name="Ware D."/>
        </authorList>
    </citation>
    <scope>NUCLEOTIDE SEQUENCE [LARGE SCALE GENOMIC DNA]</scope>
    <source>
        <tissue evidence="1">Seedling</tissue>
    </source>
</reference>
<dbReference type="PANTHER" id="PTHR10426:SF68">
    <property type="entry name" value="OS07G0614000 PROTEIN"/>
    <property type="match status" value="1"/>
</dbReference>
<evidence type="ECO:0008006" key="2">
    <source>
        <dbReference type="Google" id="ProtNLM"/>
    </source>
</evidence>
<dbReference type="InParanoid" id="A0A1D6EI85"/>
<sequence length="101" mass="11375">MKFRCIKVWLKGDKAGEAETFVDLPGWPDNIRLGSNGHFWIAVLQLRSPWLDFITRWTFTKRVVASFSALSEWSKGTATGAMVAQVSEDDTILRVLDDSQG</sequence>
<accession>A0A1D6EI85</accession>
<dbReference type="ExpressionAtlas" id="A0A1D6EI85">
    <property type="expression patterns" value="baseline and differential"/>
</dbReference>
<dbReference type="eggNOG" id="KOG1520">
    <property type="taxonomic scope" value="Eukaryota"/>
</dbReference>
<proteinExistence type="predicted"/>
<dbReference type="PANTHER" id="PTHR10426">
    <property type="entry name" value="STRICTOSIDINE SYNTHASE-RELATED"/>
    <property type="match status" value="1"/>
</dbReference>
<evidence type="ECO:0000313" key="1">
    <source>
        <dbReference type="EMBL" id="ONM19824.1"/>
    </source>
</evidence>